<dbReference type="AlphaFoldDB" id="A0A409XYD0"/>
<organism evidence="2 3">
    <name type="scientific">Gymnopilus dilepis</name>
    <dbReference type="NCBI Taxonomy" id="231916"/>
    <lineage>
        <taxon>Eukaryota</taxon>
        <taxon>Fungi</taxon>
        <taxon>Dikarya</taxon>
        <taxon>Basidiomycota</taxon>
        <taxon>Agaricomycotina</taxon>
        <taxon>Agaricomycetes</taxon>
        <taxon>Agaricomycetidae</taxon>
        <taxon>Agaricales</taxon>
        <taxon>Agaricineae</taxon>
        <taxon>Hymenogastraceae</taxon>
        <taxon>Gymnopilus</taxon>
    </lineage>
</organism>
<name>A0A409XYD0_9AGAR</name>
<proteinExistence type="predicted"/>
<dbReference type="EMBL" id="NHYE01001416">
    <property type="protein sequence ID" value="PPQ95756.1"/>
    <property type="molecule type" value="Genomic_DNA"/>
</dbReference>
<protein>
    <submittedName>
        <fullName evidence="2">Uncharacterized protein</fullName>
    </submittedName>
</protein>
<feature type="region of interest" description="Disordered" evidence="1">
    <location>
        <begin position="1"/>
        <end position="69"/>
    </location>
</feature>
<reference evidence="2 3" key="1">
    <citation type="journal article" date="2018" name="Evol. Lett.">
        <title>Horizontal gene cluster transfer increased hallucinogenic mushroom diversity.</title>
        <authorList>
            <person name="Reynolds H.T."/>
            <person name="Vijayakumar V."/>
            <person name="Gluck-Thaler E."/>
            <person name="Korotkin H.B."/>
            <person name="Matheny P.B."/>
            <person name="Slot J.C."/>
        </authorList>
    </citation>
    <scope>NUCLEOTIDE SEQUENCE [LARGE SCALE GENOMIC DNA]</scope>
    <source>
        <strain evidence="2 3">SRW20</strain>
    </source>
</reference>
<feature type="region of interest" description="Disordered" evidence="1">
    <location>
        <begin position="102"/>
        <end position="122"/>
    </location>
</feature>
<feature type="compositionally biased region" description="Polar residues" evidence="1">
    <location>
        <begin position="1"/>
        <end position="21"/>
    </location>
</feature>
<feature type="compositionally biased region" description="Basic and acidic residues" evidence="1">
    <location>
        <begin position="108"/>
        <end position="122"/>
    </location>
</feature>
<keyword evidence="3" id="KW-1185">Reference proteome</keyword>
<evidence type="ECO:0000313" key="3">
    <source>
        <dbReference type="Proteomes" id="UP000284706"/>
    </source>
</evidence>
<gene>
    <name evidence="2" type="ORF">CVT26_015882</name>
</gene>
<dbReference type="InParanoid" id="A0A409XYD0"/>
<evidence type="ECO:0000256" key="1">
    <source>
        <dbReference type="SAM" id="MobiDB-lite"/>
    </source>
</evidence>
<accession>A0A409XYD0</accession>
<sequence length="122" mass="12541">MLHSNVTNDVNDVQTSTTNVPQKKKPNKIMAKVERCDDVGGGGDHGGIAMPMMMWGDGEDWRSGTTPSSIESGRLTMMMPIIGVSARTAGLLIGGQGGVGLLSSGGGGREEAGDGSESVHGR</sequence>
<comment type="caution">
    <text evidence="2">The sequence shown here is derived from an EMBL/GenBank/DDBJ whole genome shotgun (WGS) entry which is preliminary data.</text>
</comment>
<evidence type="ECO:0000313" key="2">
    <source>
        <dbReference type="EMBL" id="PPQ95756.1"/>
    </source>
</evidence>
<dbReference type="Proteomes" id="UP000284706">
    <property type="component" value="Unassembled WGS sequence"/>
</dbReference>